<proteinExistence type="predicted"/>
<feature type="domain" description="NAD-dependent epimerase/dehydratase" evidence="1">
    <location>
        <begin position="3"/>
        <end position="224"/>
    </location>
</feature>
<evidence type="ECO:0000259" key="1">
    <source>
        <dbReference type="Pfam" id="PF01370"/>
    </source>
</evidence>
<dbReference type="GO" id="GO:0004029">
    <property type="term" value="F:aldehyde dehydrogenase (NAD+) activity"/>
    <property type="evidence" value="ECO:0007669"/>
    <property type="project" value="TreeGrafter"/>
</dbReference>
<accession>A0A344L2F9</accession>
<reference evidence="2 3" key="1">
    <citation type="submission" date="2016-04" db="EMBL/GenBank/DDBJ databases">
        <title>Complete genome sequence and analysis of deep-sea sediment isolate, Amycolatopsis sp. WP1.</title>
        <authorList>
            <person name="Wang H."/>
            <person name="Chen S."/>
            <person name="Wu Q."/>
        </authorList>
    </citation>
    <scope>NUCLEOTIDE SEQUENCE [LARGE SCALE GENOMIC DNA]</scope>
    <source>
        <strain evidence="2 3">WP1</strain>
    </source>
</reference>
<dbReference type="Pfam" id="PF01370">
    <property type="entry name" value="Epimerase"/>
    <property type="match status" value="1"/>
</dbReference>
<gene>
    <name evidence="2" type="ORF">A4R43_06545</name>
</gene>
<keyword evidence="3" id="KW-1185">Reference proteome</keyword>
<dbReference type="InterPro" id="IPR001509">
    <property type="entry name" value="Epimerase_deHydtase"/>
</dbReference>
<dbReference type="InterPro" id="IPR051783">
    <property type="entry name" value="NAD(P)-dependent_oxidoreduct"/>
</dbReference>
<dbReference type="PANTHER" id="PTHR48079:SF6">
    <property type="entry name" value="NAD(P)-BINDING DOMAIN-CONTAINING PROTEIN-RELATED"/>
    <property type="match status" value="1"/>
</dbReference>
<dbReference type="Proteomes" id="UP000250434">
    <property type="component" value="Chromosome"/>
</dbReference>
<sequence>MRIFVTGATGAVGRYAVPALLEAGHEVTALARTPDKAAGLTARGATAVTVSLFDRAALAAAFDGHDAVANLASAIPPMTRFLSNRAWADCAKVRTEGSAAVAGAALDAGVGHLVQESVSMLYRDHGTRWISEDHPVDRYPIARTNLAAEASAHGFTESGGTGVVLRFGWFYGPGAAHAEQLFAQARHHIAAQLGPSGGYVSSIHVADAGRAVAAALHAPAGTYNVVDDEPLTKREYADALAEAAGARAWFRGPGRAALLLGDRLTSLTRSLRVANTKFREATGWAPEFPSAREGWRATAAALSR</sequence>
<dbReference type="InterPro" id="IPR036291">
    <property type="entry name" value="NAD(P)-bd_dom_sf"/>
</dbReference>
<protein>
    <submittedName>
        <fullName evidence="2">Epimerase</fullName>
    </submittedName>
</protein>
<organism evidence="2 3">
    <name type="scientific">Amycolatopsis albispora</name>
    <dbReference type="NCBI Taxonomy" id="1804986"/>
    <lineage>
        <taxon>Bacteria</taxon>
        <taxon>Bacillati</taxon>
        <taxon>Actinomycetota</taxon>
        <taxon>Actinomycetes</taxon>
        <taxon>Pseudonocardiales</taxon>
        <taxon>Pseudonocardiaceae</taxon>
        <taxon>Amycolatopsis</taxon>
    </lineage>
</organism>
<dbReference type="PANTHER" id="PTHR48079">
    <property type="entry name" value="PROTEIN YEEZ"/>
    <property type="match status" value="1"/>
</dbReference>
<dbReference type="GO" id="GO:0005737">
    <property type="term" value="C:cytoplasm"/>
    <property type="evidence" value="ECO:0007669"/>
    <property type="project" value="TreeGrafter"/>
</dbReference>
<dbReference type="EMBL" id="CP015163">
    <property type="protein sequence ID" value="AXB42233.1"/>
    <property type="molecule type" value="Genomic_DNA"/>
</dbReference>
<evidence type="ECO:0000313" key="2">
    <source>
        <dbReference type="EMBL" id="AXB42233.1"/>
    </source>
</evidence>
<evidence type="ECO:0000313" key="3">
    <source>
        <dbReference type="Proteomes" id="UP000250434"/>
    </source>
</evidence>
<dbReference type="AlphaFoldDB" id="A0A344L2F9"/>
<dbReference type="RefSeq" id="WP_113691502.1">
    <property type="nucleotide sequence ID" value="NZ_CP015163.1"/>
</dbReference>
<dbReference type="SUPFAM" id="SSF51735">
    <property type="entry name" value="NAD(P)-binding Rossmann-fold domains"/>
    <property type="match status" value="1"/>
</dbReference>
<dbReference type="Gene3D" id="3.40.50.720">
    <property type="entry name" value="NAD(P)-binding Rossmann-like Domain"/>
    <property type="match status" value="1"/>
</dbReference>
<dbReference type="OrthoDB" id="9787292at2"/>
<dbReference type="KEGG" id="aab:A4R43_06545"/>
<name>A0A344L2F9_9PSEU</name>